<proteinExistence type="predicted"/>
<dbReference type="InterPro" id="IPR016123">
    <property type="entry name" value="Mog1/PsbP_a/b/a-sand"/>
</dbReference>
<comment type="caution">
    <text evidence="4">The sequence shown here is derived from an EMBL/GenBank/DDBJ whole genome shotgun (WGS) entry which is preliminary data.</text>
</comment>
<keyword evidence="5" id="KW-1185">Reference proteome</keyword>
<organism evidence="4 5">
    <name type="scientific">Corynebacterium mendelii</name>
    <dbReference type="NCBI Taxonomy" id="2765362"/>
    <lineage>
        <taxon>Bacteria</taxon>
        <taxon>Bacillati</taxon>
        <taxon>Actinomycetota</taxon>
        <taxon>Actinomycetes</taxon>
        <taxon>Mycobacteriales</taxon>
        <taxon>Corynebacteriaceae</taxon>
        <taxon>Corynebacterium</taxon>
    </lineage>
</organism>
<protein>
    <submittedName>
        <fullName evidence="4">DUF2020 domain-containing protein</fullName>
    </submittedName>
</protein>
<evidence type="ECO:0000256" key="2">
    <source>
        <dbReference type="SAM" id="SignalP"/>
    </source>
</evidence>
<evidence type="ECO:0000259" key="3">
    <source>
        <dbReference type="Pfam" id="PF09449"/>
    </source>
</evidence>
<keyword evidence="2" id="KW-0732">Signal</keyword>
<dbReference type="SUPFAM" id="SSF55724">
    <property type="entry name" value="Mog1p/PsbP-like"/>
    <property type="match status" value="1"/>
</dbReference>
<evidence type="ECO:0000256" key="1">
    <source>
        <dbReference type="SAM" id="MobiDB-lite"/>
    </source>
</evidence>
<dbReference type="InterPro" id="IPR018567">
    <property type="entry name" value="DUF2020"/>
</dbReference>
<feature type="signal peptide" evidence="2">
    <location>
        <begin position="1"/>
        <end position="21"/>
    </location>
</feature>
<gene>
    <name evidence="4" type="ORF">JZY06_12015</name>
</gene>
<dbReference type="AlphaFoldDB" id="A0A939E4N9"/>
<accession>A0A939E4N9</accession>
<dbReference type="Proteomes" id="UP000664332">
    <property type="component" value="Unassembled WGS sequence"/>
</dbReference>
<name>A0A939E4N9_9CORY</name>
<dbReference type="Gene3D" id="3.40.1000.10">
    <property type="entry name" value="Mog1/PsbP, alpha/beta/alpha sandwich"/>
    <property type="match status" value="1"/>
</dbReference>
<evidence type="ECO:0000313" key="4">
    <source>
        <dbReference type="EMBL" id="MBN9645332.1"/>
    </source>
</evidence>
<dbReference type="PROSITE" id="PS51257">
    <property type="entry name" value="PROKAR_LIPOPROTEIN"/>
    <property type="match status" value="1"/>
</dbReference>
<evidence type="ECO:0000313" key="5">
    <source>
        <dbReference type="Proteomes" id="UP000664332"/>
    </source>
</evidence>
<dbReference type="RefSeq" id="WP_207279814.1">
    <property type="nucleotide sequence ID" value="NZ_JAFLEQ010000018.1"/>
</dbReference>
<dbReference type="Pfam" id="PF09449">
    <property type="entry name" value="DUF2020"/>
    <property type="match status" value="1"/>
</dbReference>
<reference evidence="4" key="1">
    <citation type="submission" date="2021-03" db="EMBL/GenBank/DDBJ databases">
        <authorList>
            <person name="Sun Q."/>
        </authorList>
    </citation>
    <scope>NUCLEOTIDE SEQUENCE</scope>
    <source>
        <strain evidence="4">CCM 8862</strain>
    </source>
</reference>
<feature type="compositionally biased region" description="Low complexity" evidence="1">
    <location>
        <begin position="42"/>
        <end position="55"/>
    </location>
</feature>
<feature type="domain" description="DUF2020" evidence="3">
    <location>
        <begin position="64"/>
        <end position="203"/>
    </location>
</feature>
<sequence length="203" mass="21323">MRRRLLALSVITMPSVLFGCADTTTADSGQPPVVSTTGSSQAPDDTTAPAGTPATVSDPARPAFDELPVIPDGKASQTPCPYLDTQWVADANGQRVTGMGVDDRFDPVACVFWSYPEDPQLTVIVRHMDTAADAMAVVDWAAPVDTTNPTDEPAGWTGGRKGGDDGAVYAVAKDTVAVVVLSNQAQSIKTQIIAEKVIENLHL</sequence>
<dbReference type="EMBL" id="JAFLEQ010000018">
    <property type="protein sequence ID" value="MBN9645332.1"/>
    <property type="molecule type" value="Genomic_DNA"/>
</dbReference>
<feature type="chain" id="PRO_5038446016" evidence="2">
    <location>
        <begin position="22"/>
        <end position="203"/>
    </location>
</feature>
<feature type="compositionally biased region" description="Polar residues" evidence="1">
    <location>
        <begin position="24"/>
        <end position="41"/>
    </location>
</feature>
<feature type="region of interest" description="Disordered" evidence="1">
    <location>
        <begin position="24"/>
        <end position="61"/>
    </location>
</feature>